<accession>A0A5S9MJT4</accession>
<gene>
    <name evidence="4" type="ORF">BsIDN1_69860</name>
</gene>
<dbReference type="GO" id="GO:0055052">
    <property type="term" value="C:ATP-binding cassette (ABC) transporter complex, substrate-binding subunit-containing"/>
    <property type="evidence" value="ECO:0007669"/>
    <property type="project" value="TreeGrafter"/>
</dbReference>
<dbReference type="GO" id="GO:0015768">
    <property type="term" value="P:maltose transport"/>
    <property type="evidence" value="ECO:0007669"/>
    <property type="project" value="TreeGrafter"/>
</dbReference>
<dbReference type="Pfam" id="PF01547">
    <property type="entry name" value="SBP_bac_1"/>
    <property type="match status" value="1"/>
</dbReference>
<keyword evidence="2" id="KW-0813">Transport</keyword>
<dbReference type="GO" id="GO:1901982">
    <property type="term" value="F:maltose binding"/>
    <property type="evidence" value="ECO:0007669"/>
    <property type="project" value="TreeGrafter"/>
</dbReference>
<name>A0A5S9MJT4_BACIA</name>
<dbReference type="PANTHER" id="PTHR30061:SF50">
    <property type="entry name" value="MALTOSE_MALTODEXTRIN-BINDING PERIPLASMIC PROTEIN"/>
    <property type="match status" value="1"/>
</dbReference>
<evidence type="ECO:0000313" key="4">
    <source>
        <dbReference type="EMBL" id="BBP93368.1"/>
    </source>
</evidence>
<dbReference type="Proteomes" id="UP000464658">
    <property type="component" value="Chromosome"/>
</dbReference>
<dbReference type="PANTHER" id="PTHR30061">
    <property type="entry name" value="MALTOSE-BINDING PERIPLASMIC PROTEIN"/>
    <property type="match status" value="1"/>
</dbReference>
<proteinExistence type="inferred from homology"/>
<dbReference type="Gene3D" id="3.40.190.10">
    <property type="entry name" value="Periplasmic binding protein-like II"/>
    <property type="match status" value="1"/>
</dbReference>
<evidence type="ECO:0000256" key="2">
    <source>
        <dbReference type="ARBA" id="ARBA00022448"/>
    </source>
</evidence>
<dbReference type="InterPro" id="IPR006059">
    <property type="entry name" value="SBP"/>
</dbReference>
<reference evidence="4 5" key="1">
    <citation type="submission" date="2019-12" db="EMBL/GenBank/DDBJ databases">
        <title>Full genome sequence of a Bacillus safensis strain isolated from commercially available natto in Indonesia.</title>
        <authorList>
            <person name="Yoshida M."/>
            <person name="Uomi M."/>
            <person name="Waturangi D."/>
            <person name="Ekaputri J.J."/>
            <person name="Setiamarga D.H.E."/>
        </authorList>
    </citation>
    <scope>NUCLEOTIDE SEQUENCE [LARGE SCALE GENOMIC DNA]</scope>
    <source>
        <strain evidence="4 5">IDN1</strain>
    </source>
</reference>
<evidence type="ECO:0000256" key="3">
    <source>
        <dbReference type="ARBA" id="ARBA00022729"/>
    </source>
</evidence>
<organism evidence="4 5">
    <name type="scientific">Bacillus safensis</name>
    <dbReference type="NCBI Taxonomy" id="561879"/>
    <lineage>
        <taxon>Bacteria</taxon>
        <taxon>Bacillati</taxon>
        <taxon>Bacillota</taxon>
        <taxon>Bacilli</taxon>
        <taxon>Bacillales</taxon>
        <taxon>Bacillaceae</taxon>
        <taxon>Bacillus</taxon>
    </lineage>
</organism>
<dbReference type="GO" id="GO:0042956">
    <property type="term" value="P:maltodextrin transmembrane transport"/>
    <property type="evidence" value="ECO:0007669"/>
    <property type="project" value="TreeGrafter"/>
</dbReference>
<evidence type="ECO:0000313" key="5">
    <source>
        <dbReference type="Proteomes" id="UP000464658"/>
    </source>
</evidence>
<dbReference type="AlphaFoldDB" id="A0A5S9MJT4"/>
<dbReference type="EMBL" id="AP021906">
    <property type="protein sequence ID" value="BBP93368.1"/>
    <property type="molecule type" value="Genomic_DNA"/>
</dbReference>
<sequence>MSKKAPTTLDGWYDLSKKLTKKDGKYGFVAKWDEIYYAQSVLGGSGGYIFKQKSDGSYDVNDIGLNNDGAIEGGAYIQKFFSEGLFPKGIIGEQGINVLNSLFTEKRQQLSFLVHGHLVHIKKQELTMA</sequence>
<evidence type="ECO:0000256" key="1">
    <source>
        <dbReference type="ARBA" id="ARBA00008520"/>
    </source>
</evidence>
<protein>
    <submittedName>
        <fullName evidence="4">Uncharacterized protein</fullName>
    </submittedName>
</protein>
<dbReference type="SUPFAM" id="SSF53850">
    <property type="entry name" value="Periplasmic binding protein-like II"/>
    <property type="match status" value="1"/>
</dbReference>
<comment type="similarity">
    <text evidence="1">Belongs to the bacterial solute-binding protein 1 family.</text>
</comment>
<keyword evidence="3" id="KW-0732">Signal</keyword>